<dbReference type="GO" id="GO:0004497">
    <property type="term" value="F:monooxygenase activity"/>
    <property type="evidence" value="ECO:0007669"/>
    <property type="project" value="UniProtKB-KW"/>
</dbReference>
<feature type="transmembrane region" description="Helical" evidence="5">
    <location>
        <begin position="407"/>
        <end position="424"/>
    </location>
</feature>
<dbReference type="Gene3D" id="3.50.50.60">
    <property type="entry name" value="FAD/NAD(P)-binding domain"/>
    <property type="match status" value="1"/>
</dbReference>
<comment type="caution">
    <text evidence="6">The sequence shown here is derived from an EMBL/GenBank/DDBJ whole genome shotgun (WGS) entry which is preliminary data.</text>
</comment>
<evidence type="ECO:0000313" key="7">
    <source>
        <dbReference type="Proteomes" id="UP000050465"/>
    </source>
</evidence>
<evidence type="ECO:0000256" key="4">
    <source>
        <dbReference type="SAM" id="MobiDB-lite"/>
    </source>
</evidence>
<sequence length="616" mass="71329">MPLTQCTETYDVVIMGAGFAGLCQARHLMLKRPNIKIALVDPRSTERSPIKDLKIGESTVEVAALFLAKELGLYDYLVEKQVPKFGLNFHWPKSPKNTQTIDDYYHIWTNRQPEIASFQIDRSEFEQDLLKMNIEQGAHFINGRVIDVDLTPGDKLNQVKVRTQHETLEIKAKHVVDAAGRKFIIGRKTDNLLFGPENLYGLNNGASWVRVKDVDRNLFHDGYDPDNSSVSHYYATNHYFGHGHWLWMIPIDTENNQLSIGMMHHHDVLPAKKVNTQEKLMAFLKANHTVLYNLIQSGETVDFHYWPRAAHKSKKMFSEDNWYVVGDSACIFDAFYSQGSTLITFAIESITEIVLAKLAQEPDAERKREVYNRFTLGYNDTVNALYHDHSKQLGNASIMSWRIYFEYIWWFGVIVPLYIGKWHLDLDFCERTVKIFDGLSKLWFDIYDNFNQLTENKANLGFLDCYRADQLIFGYTTAKHFDDFTQNAKYEPFRLNVFGSLKNACFYAIAWLIMFRWKGFGWRGLLSPKHIKNVAWVFSLMVFAALGELVFKIKTRHLPDNTETERMREEFKTYHYIPELQPSIFEDLKQESSSAGSQSINKDNKDSSSVELQSVG</sequence>
<dbReference type="InterPro" id="IPR050816">
    <property type="entry name" value="Flavin-dep_Halogenase_NPB"/>
</dbReference>
<name>A0A0N8KME9_9CYAN</name>
<dbReference type="PANTHER" id="PTHR43747:SF5">
    <property type="entry name" value="FAD-BINDING DOMAIN-CONTAINING PROTEIN"/>
    <property type="match status" value="1"/>
</dbReference>
<keyword evidence="5" id="KW-0812">Transmembrane</keyword>
<keyword evidence="5" id="KW-0472">Membrane</keyword>
<evidence type="ECO:0000256" key="1">
    <source>
        <dbReference type="ARBA" id="ARBA00023002"/>
    </source>
</evidence>
<reference evidence="6 7" key="1">
    <citation type="submission" date="2015-09" db="EMBL/GenBank/DDBJ databases">
        <title>Identification and resolution of microdiversity through metagenomic sequencing of parallel consortia.</title>
        <authorList>
            <person name="Nelson W.C."/>
            <person name="Romine M.F."/>
            <person name="Lindemann S.R."/>
        </authorList>
    </citation>
    <scope>NUCLEOTIDE SEQUENCE [LARGE SCALE GENOMIC DNA]</scope>
    <source>
        <strain evidence="6">Ana</strain>
    </source>
</reference>
<evidence type="ECO:0000313" key="6">
    <source>
        <dbReference type="EMBL" id="KPQ33546.1"/>
    </source>
</evidence>
<dbReference type="SUPFAM" id="SSF51905">
    <property type="entry name" value="FAD/NAD(P)-binding domain"/>
    <property type="match status" value="1"/>
</dbReference>
<dbReference type="Proteomes" id="UP000050465">
    <property type="component" value="Unassembled WGS sequence"/>
</dbReference>
<dbReference type="PANTHER" id="PTHR43747">
    <property type="entry name" value="FAD-BINDING PROTEIN"/>
    <property type="match status" value="1"/>
</dbReference>
<evidence type="ECO:0000256" key="2">
    <source>
        <dbReference type="ARBA" id="ARBA00023033"/>
    </source>
</evidence>
<comment type="similarity">
    <text evidence="3">Belongs to the flavin-dependent halogenase family. Bacterial tryptophan halogenase subfamily.</text>
</comment>
<feature type="compositionally biased region" description="Polar residues" evidence="4">
    <location>
        <begin position="591"/>
        <end position="601"/>
    </location>
</feature>
<accession>A0A0N8KME9</accession>
<dbReference type="EMBL" id="LJZR01000030">
    <property type="protein sequence ID" value="KPQ33546.1"/>
    <property type="molecule type" value="Genomic_DNA"/>
</dbReference>
<proteinExistence type="inferred from homology"/>
<dbReference type="AlphaFoldDB" id="A0A0N8KME9"/>
<keyword evidence="2" id="KW-0503">Monooxygenase</keyword>
<dbReference type="InterPro" id="IPR036188">
    <property type="entry name" value="FAD/NAD-bd_sf"/>
</dbReference>
<feature type="transmembrane region" description="Helical" evidence="5">
    <location>
        <begin position="534"/>
        <end position="551"/>
    </location>
</feature>
<dbReference type="Pfam" id="PF04820">
    <property type="entry name" value="Trp_halogenase"/>
    <property type="match status" value="1"/>
</dbReference>
<feature type="region of interest" description="Disordered" evidence="4">
    <location>
        <begin position="589"/>
        <end position="616"/>
    </location>
</feature>
<keyword evidence="5" id="KW-1133">Transmembrane helix</keyword>
<protein>
    <submittedName>
        <fullName evidence="6">Dehydrogenases (Flavoproteins)</fullName>
    </submittedName>
</protein>
<evidence type="ECO:0000256" key="5">
    <source>
        <dbReference type="SAM" id="Phobius"/>
    </source>
</evidence>
<evidence type="ECO:0000256" key="3">
    <source>
        <dbReference type="ARBA" id="ARBA00038396"/>
    </source>
</evidence>
<gene>
    <name evidence="6" type="ORF">HLUCCA11_18155</name>
</gene>
<feature type="transmembrane region" description="Helical" evidence="5">
    <location>
        <begin position="495"/>
        <end position="514"/>
    </location>
</feature>
<organism evidence="6 7">
    <name type="scientific">Phormidesmis priestleyi Ana</name>
    <dbReference type="NCBI Taxonomy" id="1666911"/>
    <lineage>
        <taxon>Bacteria</taxon>
        <taxon>Bacillati</taxon>
        <taxon>Cyanobacteriota</taxon>
        <taxon>Cyanophyceae</taxon>
        <taxon>Leptolyngbyales</taxon>
        <taxon>Leptolyngbyaceae</taxon>
        <taxon>Phormidesmis</taxon>
    </lineage>
</organism>
<dbReference type="InterPro" id="IPR006905">
    <property type="entry name" value="Flavin_halogenase"/>
</dbReference>
<dbReference type="PATRIC" id="fig|1666911.3.peg.1402"/>
<keyword evidence="1" id="KW-0560">Oxidoreductase</keyword>
<dbReference type="STRING" id="1666911.HLUCCA11_18155"/>